<dbReference type="Proteomes" id="UP000002028">
    <property type="component" value="Chromosome"/>
</dbReference>
<evidence type="ECO:0000313" key="1">
    <source>
        <dbReference type="EMBL" id="ADB36202.1"/>
    </source>
</evidence>
<gene>
    <name evidence="1" type="ordered locus">Slin_0132</name>
</gene>
<keyword evidence="2" id="KW-1185">Reference proteome</keyword>
<dbReference type="STRING" id="504472.Slin_0132"/>
<dbReference type="AlphaFoldDB" id="D2QC91"/>
<name>D2QC91_SPILD</name>
<dbReference type="RefSeq" id="WP_012924754.1">
    <property type="nucleotide sequence ID" value="NC_013730.1"/>
</dbReference>
<reference evidence="1 2" key="1">
    <citation type="journal article" date="2010" name="Stand. Genomic Sci.">
        <title>Complete genome sequence of Spirosoma linguale type strain (1).</title>
        <authorList>
            <person name="Lail K."/>
            <person name="Sikorski J."/>
            <person name="Saunders E."/>
            <person name="Lapidus A."/>
            <person name="Glavina Del Rio T."/>
            <person name="Copeland A."/>
            <person name="Tice H."/>
            <person name="Cheng J.-F."/>
            <person name="Lucas S."/>
            <person name="Nolan M."/>
            <person name="Bruce D."/>
            <person name="Goodwin L."/>
            <person name="Pitluck S."/>
            <person name="Ivanova N."/>
            <person name="Mavromatis K."/>
            <person name="Ovchinnikova G."/>
            <person name="Pati A."/>
            <person name="Chen A."/>
            <person name="Palaniappan K."/>
            <person name="Land M."/>
            <person name="Hauser L."/>
            <person name="Chang Y.-J."/>
            <person name="Jeffries C.D."/>
            <person name="Chain P."/>
            <person name="Brettin T."/>
            <person name="Detter J.C."/>
            <person name="Schuetze A."/>
            <person name="Rohde M."/>
            <person name="Tindall B.J."/>
            <person name="Goeker M."/>
            <person name="Bristow J."/>
            <person name="Eisen J.A."/>
            <person name="Markowitz V."/>
            <person name="Hugenholtz P."/>
            <person name="Kyrpides N.C."/>
            <person name="Klenk H.-P."/>
            <person name="Chen F."/>
        </authorList>
    </citation>
    <scope>NUCLEOTIDE SEQUENCE [LARGE SCALE GENOMIC DNA]</scope>
    <source>
        <strain evidence="2">ATCC 33905 / DSM 74 / LMG 10896 / Claus 1</strain>
    </source>
</reference>
<dbReference type="HOGENOM" id="CLU_139647_0_0_10"/>
<evidence type="ECO:0000313" key="2">
    <source>
        <dbReference type="Proteomes" id="UP000002028"/>
    </source>
</evidence>
<sequence>MHVGNYIGLVQSSEQQLAKAFAQVADHHGDEPDIYQVCQTLSGWSQRHVTDLQPLVDRYAATKNDEPDRLSQTLFEEPRSGGLALLRDLHDLYLLASEVELCWVVLLQAARGLRDQELESRCQEFDKTTKRQITWLMTRIKQAAPQTLIVAD</sequence>
<dbReference type="EMBL" id="CP001769">
    <property type="protein sequence ID" value="ADB36202.1"/>
    <property type="molecule type" value="Genomic_DNA"/>
</dbReference>
<protein>
    <submittedName>
        <fullName evidence="1">Molybdopterin oxidoreductase</fullName>
    </submittedName>
</protein>
<dbReference type="eggNOG" id="ENOG5032QT3">
    <property type="taxonomic scope" value="Bacteria"/>
</dbReference>
<organism evidence="1 2">
    <name type="scientific">Spirosoma linguale (strain ATCC 33905 / DSM 74 / LMG 10896 / Claus 1)</name>
    <dbReference type="NCBI Taxonomy" id="504472"/>
    <lineage>
        <taxon>Bacteria</taxon>
        <taxon>Pseudomonadati</taxon>
        <taxon>Bacteroidota</taxon>
        <taxon>Cytophagia</taxon>
        <taxon>Cytophagales</taxon>
        <taxon>Cytophagaceae</taxon>
        <taxon>Spirosoma</taxon>
    </lineage>
</organism>
<dbReference type="KEGG" id="sli:Slin_0132"/>
<accession>D2QC91</accession>
<proteinExistence type="predicted"/>